<dbReference type="InterPro" id="IPR026960">
    <property type="entry name" value="RVT-Znf"/>
</dbReference>
<dbReference type="PANTHER" id="PTHR36617:SF5">
    <property type="entry name" value="OS05G0421675 PROTEIN"/>
    <property type="match status" value="1"/>
</dbReference>
<keyword evidence="3" id="KW-1185">Reference proteome</keyword>
<dbReference type="AlphaFoldDB" id="A0A392N797"/>
<feature type="domain" description="Reverse transcriptase zinc-binding" evidence="1">
    <location>
        <begin position="19"/>
        <end position="107"/>
    </location>
</feature>
<gene>
    <name evidence="2" type="ORF">A2U01_0015835</name>
</gene>
<protein>
    <submittedName>
        <fullName evidence="2">Kinesin-like protein</fullName>
    </submittedName>
</protein>
<dbReference type="Proteomes" id="UP000265520">
    <property type="component" value="Unassembled WGS sequence"/>
</dbReference>
<dbReference type="PANTHER" id="PTHR36617">
    <property type="entry name" value="PROTEIN, PUTATIVE-RELATED"/>
    <property type="match status" value="1"/>
</dbReference>
<evidence type="ECO:0000259" key="1">
    <source>
        <dbReference type="Pfam" id="PF13966"/>
    </source>
</evidence>
<dbReference type="EMBL" id="LXQA010028363">
    <property type="protein sequence ID" value="MCH94868.1"/>
    <property type="molecule type" value="Genomic_DNA"/>
</dbReference>
<evidence type="ECO:0000313" key="3">
    <source>
        <dbReference type="Proteomes" id="UP000265520"/>
    </source>
</evidence>
<name>A0A392N797_9FABA</name>
<sequence>MQAQSSDRWQWRPDSYKSYTVRDAYQILTSQDSVTLDDAEELIWHTQVPLKVSIFAWRLLPDRLLTKTNLVTRGILSSEAHYCAFGCGAVESAHHLFLSCGTFGSLWSIVHSWIGFSSVESHTLSDHFVQFTYSAGGHRARRSFLQLIWLVWVVWNERNHRLFRGSAHSLQQLLDKIKIFSFRWLKSTNSTLDSNYHTWWSSPLLCLGLV</sequence>
<evidence type="ECO:0000313" key="2">
    <source>
        <dbReference type="EMBL" id="MCH94868.1"/>
    </source>
</evidence>
<proteinExistence type="predicted"/>
<organism evidence="2 3">
    <name type="scientific">Trifolium medium</name>
    <dbReference type="NCBI Taxonomy" id="97028"/>
    <lineage>
        <taxon>Eukaryota</taxon>
        <taxon>Viridiplantae</taxon>
        <taxon>Streptophyta</taxon>
        <taxon>Embryophyta</taxon>
        <taxon>Tracheophyta</taxon>
        <taxon>Spermatophyta</taxon>
        <taxon>Magnoliopsida</taxon>
        <taxon>eudicotyledons</taxon>
        <taxon>Gunneridae</taxon>
        <taxon>Pentapetalae</taxon>
        <taxon>rosids</taxon>
        <taxon>fabids</taxon>
        <taxon>Fabales</taxon>
        <taxon>Fabaceae</taxon>
        <taxon>Papilionoideae</taxon>
        <taxon>50 kb inversion clade</taxon>
        <taxon>NPAAA clade</taxon>
        <taxon>Hologalegina</taxon>
        <taxon>IRL clade</taxon>
        <taxon>Trifolieae</taxon>
        <taxon>Trifolium</taxon>
    </lineage>
</organism>
<comment type="caution">
    <text evidence="2">The sequence shown here is derived from an EMBL/GenBank/DDBJ whole genome shotgun (WGS) entry which is preliminary data.</text>
</comment>
<reference evidence="2 3" key="1">
    <citation type="journal article" date="2018" name="Front. Plant Sci.">
        <title>Red Clover (Trifolium pratense) and Zigzag Clover (T. medium) - A Picture of Genomic Similarities and Differences.</title>
        <authorList>
            <person name="Dluhosova J."/>
            <person name="Istvanek J."/>
            <person name="Nedelnik J."/>
            <person name="Repkova J."/>
        </authorList>
    </citation>
    <scope>NUCLEOTIDE SEQUENCE [LARGE SCALE GENOMIC DNA]</scope>
    <source>
        <strain evidence="3">cv. 10/8</strain>
        <tissue evidence="2">Leaf</tissue>
    </source>
</reference>
<accession>A0A392N797</accession>
<dbReference type="Pfam" id="PF13966">
    <property type="entry name" value="zf-RVT"/>
    <property type="match status" value="1"/>
</dbReference>